<evidence type="ECO:0000256" key="2">
    <source>
        <dbReference type="SAM" id="Phobius"/>
    </source>
</evidence>
<evidence type="ECO:0008006" key="5">
    <source>
        <dbReference type="Google" id="ProtNLM"/>
    </source>
</evidence>
<dbReference type="InterPro" id="IPR025327">
    <property type="entry name" value="DUF4233"/>
</dbReference>
<feature type="transmembrane region" description="Helical" evidence="2">
    <location>
        <begin position="58"/>
        <end position="75"/>
    </location>
</feature>
<keyword evidence="2" id="KW-1133">Transmembrane helix</keyword>
<protein>
    <recommendedName>
        <fullName evidence="5">DUF4233 domain-containing protein</fullName>
    </recommendedName>
</protein>
<name>A0ABP7XJ02_9ACTN</name>
<keyword evidence="4" id="KW-1185">Reference proteome</keyword>
<evidence type="ECO:0000313" key="3">
    <source>
        <dbReference type="EMBL" id="GAA4119683.1"/>
    </source>
</evidence>
<reference evidence="4" key="1">
    <citation type="journal article" date="2019" name="Int. J. Syst. Evol. Microbiol.">
        <title>The Global Catalogue of Microorganisms (GCM) 10K type strain sequencing project: providing services to taxonomists for standard genome sequencing and annotation.</title>
        <authorList>
            <consortium name="The Broad Institute Genomics Platform"/>
            <consortium name="The Broad Institute Genome Sequencing Center for Infectious Disease"/>
            <person name="Wu L."/>
            <person name="Ma J."/>
        </authorList>
    </citation>
    <scope>NUCLEOTIDE SEQUENCE [LARGE SCALE GENOMIC DNA]</scope>
    <source>
        <strain evidence="4">JCM 16703</strain>
    </source>
</reference>
<organism evidence="3 4">
    <name type="scientific">Nocardioides fonticola</name>
    <dbReference type="NCBI Taxonomy" id="450363"/>
    <lineage>
        <taxon>Bacteria</taxon>
        <taxon>Bacillati</taxon>
        <taxon>Actinomycetota</taxon>
        <taxon>Actinomycetes</taxon>
        <taxon>Propionibacteriales</taxon>
        <taxon>Nocardioidaceae</taxon>
        <taxon>Nocardioides</taxon>
    </lineage>
</organism>
<dbReference type="RefSeq" id="WP_344733474.1">
    <property type="nucleotide sequence ID" value="NZ_BAAAZH010000014.1"/>
</dbReference>
<sequence length="147" mass="15505">MTAAVPERGDVPEHGGISDAERRKSPKRSMSAAVLTLEAITLGLTTPVLISIADVDGWLATLVGVGLALLCVLTAGMLRAEWAYGLGWLIQVAAIGLGFLIPMMFFLGAVFAALWWGAVFLGVKIERERAAAFAAFDAEQGRASDDS</sequence>
<keyword evidence="2" id="KW-0812">Transmembrane</keyword>
<proteinExistence type="predicted"/>
<accession>A0ABP7XJ02</accession>
<dbReference type="Pfam" id="PF14017">
    <property type="entry name" value="DUF4233"/>
    <property type="match status" value="1"/>
</dbReference>
<evidence type="ECO:0000256" key="1">
    <source>
        <dbReference type="SAM" id="MobiDB-lite"/>
    </source>
</evidence>
<comment type="caution">
    <text evidence="3">The sequence shown here is derived from an EMBL/GenBank/DDBJ whole genome shotgun (WGS) entry which is preliminary data.</text>
</comment>
<feature type="transmembrane region" description="Helical" evidence="2">
    <location>
        <begin position="32"/>
        <end position="52"/>
    </location>
</feature>
<keyword evidence="2" id="KW-0472">Membrane</keyword>
<dbReference type="EMBL" id="BAAAZH010000014">
    <property type="protein sequence ID" value="GAA4119683.1"/>
    <property type="molecule type" value="Genomic_DNA"/>
</dbReference>
<feature type="region of interest" description="Disordered" evidence="1">
    <location>
        <begin position="1"/>
        <end position="25"/>
    </location>
</feature>
<evidence type="ECO:0000313" key="4">
    <source>
        <dbReference type="Proteomes" id="UP001501495"/>
    </source>
</evidence>
<gene>
    <name evidence="3" type="ORF">GCM10022215_22490</name>
</gene>
<dbReference type="Proteomes" id="UP001501495">
    <property type="component" value="Unassembled WGS sequence"/>
</dbReference>